<evidence type="ECO:0000259" key="1">
    <source>
        <dbReference type="Pfam" id="PF13349"/>
    </source>
</evidence>
<dbReference type="EMBL" id="BBNO01000002">
    <property type="protein sequence ID" value="GAO07395.1"/>
    <property type="molecule type" value="Genomic_DNA"/>
</dbReference>
<evidence type="ECO:0000313" key="2">
    <source>
        <dbReference type="EMBL" id="GAO07395.1"/>
    </source>
</evidence>
<name>A0A0N7YKZ6_9ACTN</name>
<reference evidence="3" key="1">
    <citation type="submission" date="2014-09" db="EMBL/GenBank/DDBJ databases">
        <title>Whole genome shotgun sequence of Streptomyces sp. NBRC 110027.</title>
        <authorList>
            <person name="Komaki H."/>
            <person name="Ichikawa N."/>
            <person name="Katano-Makiyama Y."/>
            <person name="Hosoyama A."/>
            <person name="Hashimoto M."/>
            <person name="Uohara A."/>
            <person name="Kitahashi Y."/>
            <person name="Ohji S."/>
            <person name="Kimura A."/>
            <person name="Yamazoe A."/>
            <person name="Igarashi Y."/>
            <person name="Fujita N."/>
        </authorList>
    </citation>
    <scope>NUCLEOTIDE SEQUENCE [LARGE SCALE GENOMIC DNA]</scope>
    <source>
        <strain evidence="3">NBRC 110027</strain>
    </source>
</reference>
<gene>
    <name evidence="2" type="ORF">TPA0598_02_06340</name>
</gene>
<feature type="domain" description="DUF4097" evidence="1">
    <location>
        <begin position="43"/>
        <end position="249"/>
    </location>
</feature>
<keyword evidence="3" id="KW-1185">Reference proteome</keyword>
<dbReference type="Pfam" id="PF13349">
    <property type="entry name" value="DUF4097"/>
    <property type="match status" value="1"/>
</dbReference>
<protein>
    <recommendedName>
        <fullName evidence="1">DUF4097 domain-containing protein</fullName>
    </recommendedName>
</protein>
<dbReference type="RefSeq" id="WP_042151334.1">
    <property type="nucleotide sequence ID" value="NZ_BBNO01000002.1"/>
</dbReference>
<sequence>MPAFDTPEPLSVTVEIDLGSVRIAASKRTDTVVEVLPGDATTEADVRAAQQTKVTCSGGKLLVKGPKKRSLFGKSGSVAVTIELPTGSDVLGTSPMADFTVEGRLGECRLKTSLGDLQVDVAEAVNLRTQYGDIRLDRVAGDAEIFGAGRIEVGEIAGAALVKNGNGATTIGEVTGALRASASNGLISVGVAHAGVDAKSANGAIRIGEVARGQVVLQAAAGDLEVGIRASTAAWLDVTTGLGRVHNDLGAAEGPGDSAETVEVRAHTSIGDILIRRS</sequence>
<dbReference type="InterPro" id="IPR025164">
    <property type="entry name" value="Toastrack_DUF4097"/>
</dbReference>
<reference evidence="2 3" key="2">
    <citation type="journal article" date="2015" name="Stand. Genomic Sci.">
        <title>Draft genome sequence of marine-derived Streptomyces sp. TP-A0598, a producer of anti-MRSA antibiotic lydicamycins.</title>
        <authorList>
            <person name="Komaki H."/>
            <person name="Ichikawa N."/>
            <person name="Hosoyama A."/>
            <person name="Fujita N."/>
            <person name="Igarashi Y."/>
        </authorList>
    </citation>
    <scope>NUCLEOTIDE SEQUENCE [LARGE SCALE GENOMIC DNA]</scope>
    <source>
        <strain evidence="2 3">NBRC 110027</strain>
    </source>
</reference>
<accession>A0A0N7YKZ6</accession>
<evidence type="ECO:0000313" key="3">
    <source>
        <dbReference type="Proteomes" id="UP000048965"/>
    </source>
</evidence>
<organism evidence="2 3">
    <name type="scientific">Streptomyces lydicamycinicus</name>
    <dbReference type="NCBI Taxonomy" id="1546107"/>
    <lineage>
        <taxon>Bacteria</taxon>
        <taxon>Bacillati</taxon>
        <taxon>Actinomycetota</taxon>
        <taxon>Actinomycetes</taxon>
        <taxon>Kitasatosporales</taxon>
        <taxon>Streptomycetaceae</taxon>
        <taxon>Streptomyces</taxon>
    </lineage>
</organism>
<dbReference type="AlphaFoldDB" id="A0A0N7YKZ6"/>
<dbReference type="Proteomes" id="UP000048965">
    <property type="component" value="Unassembled WGS sequence"/>
</dbReference>
<comment type="caution">
    <text evidence="2">The sequence shown here is derived from an EMBL/GenBank/DDBJ whole genome shotgun (WGS) entry which is preliminary data.</text>
</comment>
<dbReference type="OrthoDB" id="3252095at2"/>
<proteinExistence type="predicted"/>